<sequence>MAARNPVRRTKTARELAEQYGASTRTIQRLIAEPREDFEARARAKALRAAELRASGLTYARIAEELGISIGSVSALLRAARVHAQAS</sequence>
<evidence type="ECO:0000313" key="7">
    <source>
        <dbReference type="EMBL" id="PXX52291.1"/>
    </source>
</evidence>
<dbReference type="Gene3D" id="1.10.10.10">
    <property type="entry name" value="Winged helix-like DNA-binding domain superfamily/Winged helix DNA-binding domain"/>
    <property type="match status" value="1"/>
</dbReference>
<reference evidence="7 8" key="1">
    <citation type="submission" date="2018-05" db="EMBL/GenBank/DDBJ databases">
        <title>Genomic Encyclopedia of Type Strains, Phase IV (KMG-IV): sequencing the most valuable type-strain genomes for metagenomic binning, comparative biology and taxonomic classification.</title>
        <authorList>
            <person name="Goeker M."/>
        </authorList>
    </citation>
    <scope>NUCLEOTIDE SEQUENCE [LARGE SCALE GENOMIC DNA]</scope>
    <source>
        <strain evidence="7 8">DSM 44704</strain>
    </source>
</reference>
<evidence type="ECO:0000256" key="5">
    <source>
        <dbReference type="ARBA" id="ARBA00023163"/>
    </source>
</evidence>
<dbReference type="Proteomes" id="UP000247569">
    <property type="component" value="Unassembled WGS sequence"/>
</dbReference>
<dbReference type="RefSeq" id="WP_040741857.1">
    <property type="nucleotide sequence ID" value="NZ_QJKF01000033.1"/>
</dbReference>
<dbReference type="GO" id="GO:0003677">
    <property type="term" value="F:DNA binding"/>
    <property type="evidence" value="ECO:0007669"/>
    <property type="project" value="UniProtKB-KW"/>
</dbReference>
<dbReference type="GO" id="GO:0006352">
    <property type="term" value="P:DNA-templated transcription initiation"/>
    <property type="evidence" value="ECO:0007669"/>
    <property type="project" value="InterPro"/>
</dbReference>
<keyword evidence="3" id="KW-0731">Sigma factor</keyword>
<feature type="domain" description="RNA polymerase sigma factor 70 region 4 type 2" evidence="6">
    <location>
        <begin position="53"/>
        <end position="83"/>
    </location>
</feature>
<dbReference type="Pfam" id="PF08281">
    <property type="entry name" value="Sigma70_r4_2"/>
    <property type="match status" value="1"/>
</dbReference>
<comment type="caution">
    <text evidence="7">The sequence shown here is derived from an EMBL/GenBank/DDBJ whole genome shotgun (WGS) entry which is preliminary data.</text>
</comment>
<organism evidence="7 8">
    <name type="scientific">Nocardia tenerifensis</name>
    <dbReference type="NCBI Taxonomy" id="228006"/>
    <lineage>
        <taxon>Bacteria</taxon>
        <taxon>Bacillati</taxon>
        <taxon>Actinomycetota</taxon>
        <taxon>Actinomycetes</taxon>
        <taxon>Mycobacteriales</taxon>
        <taxon>Nocardiaceae</taxon>
        <taxon>Nocardia</taxon>
    </lineage>
</organism>
<keyword evidence="4" id="KW-0238">DNA-binding</keyword>
<accession>A0A318JL71</accession>
<dbReference type="InterPro" id="IPR013249">
    <property type="entry name" value="RNA_pol_sigma70_r4_t2"/>
</dbReference>
<evidence type="ECO:0000256" key="3">
    <source>
        <dbReference type="ARBA" id="ARBA00023082"/>
    </source>
</evidence>
<gene>
    <name evidence="7" type="ORF">DFR70_13323</name>
</gene>
<dbReference type="EMBL" id="QJKF01000033">
    <property type="protein sequence ID" value="PXX52291.1"/>
    <property type="molecule type" value="Genomic_DNA"/>
</dbReference>
<dbReference type="InterPro" id="IPR036388">
    <property type="entry name" value="WH-like_DNA-bd_sf"/>
</dbReference>
<evidence type="ECO:0000313" key="8">
    <source>
        <dbReference type="Proteomes" id="UP000247569"/>
    </source>
</evidence>
<dbReference type="OrthoDB" id="4235895at2"/>
<evidence type="ECO:0000256" key="2">
    <source>
        <dbReference type="ARBA" id="ARBA00023015"/>
    </source>
</evidence>
<comment type="similarity">
    <text evidence="1">Belongs to the sigma-70 factor family. ECF subfamily.</text>
</comment>
<keyword evidence="2" id="KW-0805">Transcription regulation</keyword>
<evidence type="ECO:0000259" key="6">
    <source>
        <dbReference type="Pfam" id="PF08281"/>
    </source>
</evidence>
<keyword evidence="5" id="KW-0804">Transcription</keyword>
<protein>
    <recommendedName>
        <fullName evidence="6">RNA polymerase sigma factor 70 region 4 type 2 domain-containing protein</fullName>
    </recommendedName>
</protein>
<evidence type="ECO:0000256" key="4">
    <source>
        <dbReference type="ARBA" id="ARBA00023125"/>
    </source>
</evidence>
<proteinExistence type="inferred from homology"/>
<name>A0A318JL71_9NOCA</name>
<keyword evidence="8" id="KW-1185">Reference proteome</keyword>
<dbReference type="AlphaFoldDB" id="A0A318JL71"/>
<dbReference type="GO" id="GO:0016987">
    <property type="term" value="F:sigma factor activity"/>
    <property type="evidence" value="ECO:0007669"/>
    <property type="project" value="UniProtKB-KW"/>
</dbReference>
<evidence type="ECO:0000256" key="1">
    <source>
        <dbReference type="ARBA" id="ARBA00010641"/>
    </source>
</evidence>